<keyword evidence="5" id="KW-0408">Iron</keyword>
<dbReference type="InterPro" id="IPR015879">
    <property type="entry name" value="Ring_hydroxy_dOase_asu_C_dom"/>
</dbReference>
<dbReference type="PANTHER" id="PTHR43756">
    <property type="entry name" value="CHOLINE MONOOXYGENASE, CHLOROPLASTIC"/>
    <property type="match status" value="1"/>
</dbReference>
<dbReference type="GO" id="GO:0051537">
    <property type="term" value="F:2 iron, 2 sulfur cluster binding"/>
    <property type="evidence" value="ECO:0007669"/>
    <property type="project" value="UniProtKB-KW"/>
</dbReference>
<dbReference type="InterPro" id="IPR001663">
    <property type="entry name" value="Rng_hydr_dOase-A"/>
</dbReference>
<dbReference type="InterPro" id="IPR036922">
    <property type="entry name" value="Rieske_2Fe-2S_sf"/>
</dbReference>
<dbReference type="Proteomes" id="UP000256952">
    <property type="component" value="Chromosome CBM2613_a"/>
</dbReference>
<evidence type="ECO:0000259" key="7">
    <source>
        <dbReference type="PROSITE" id="PS51296"/>
    </source>
</evidence>
<accession>A0A375E4N1</accession>
<dbReference type="Gene3D" id="3.90.380.10">
    <property type="entry name" value="Naphthalene 1,2-dioxygenase Alpha Subunit, Chain A, domain 1"/>
    <property type="match status" value="1"/>
</dbReference>
<evidence type="ECO:0000256" key="3">
    <source>
        <dbReference type="ARBA" id="ARBA00022723"/>
    </source>
</evidence>
<dbReference type="PRINTS" id="PR00090">
    <property type="entry name" value="RNGDIOXGNASE"/>
</dbReference>
<evidence type="ECO:0000256" key="6">
    <source>
        <dbReference type="ARBA" id="ARBA00023014"/>
    </source>
</evidence>
<dbReference type="CDD" id="cd08879">
    <property type="entry name" value="RHO_alpha_C_AntDO-like"/>
    <property type="match status" value="1"/>
</dbReference>
<dbReference type="InterPro" id="IPR017941">
    <property type="entry name" value="Rieske_2Fe-2S"/>
</dbReference>
<dbReference type="SUPFAM" id="SSF55961">
    <property type="entry name" value="Bet v1-like"/>
    <property type="match status" value="1"/>
</dbReference>
<dbReference type="AlphaFoldDB" id="A0A375E4N1"/>
<reference evidence="8" key="1">
    <citation type="submission" date="2018-01" db="EMBL/GenBank/DDBJ databases">
        <authorList>
            <person name="Clerissi C."/>
        </authorList>
    </citation>
    <scope>NUCLEOTIDE SEQUENCE</scope>
    <source>
        <strain evidence="8">Cupriavidus taiwanensis STM 8556</strain>
    </source>
</reference>
<feature type="domain" description="Rieske" evidence="7">
    <location>
        <begin position="51"/>
        <end position="131"/>
    </location>
</feature>
<dbReference type="Gene3D" id="2.102.10.10">
    <property type="entry name" value="Rieske [2Fe-2S] iron-sulphur domain"/>
    <property type="match status" value="1"/>
</dbReference>
<evidence type="ECO:0000313" key="8">
    <source>
        <dbReference type="EMBL" id="SOZ63759.1"/>
    </source>
</evidence>
<keyword evidence="6" id="KW-0411">Iron-sulfur</keyword>
<gene>
    <name evidence="8" type="ORF">CBM2613_A50066</name>
</gene>
<dbReference type="GO" id="GO:0016491">
    <property type="term" value="F:oxidoreductase activity"/>
    <property type="evidence" value="ECO:0007669"/>
    <property type="project" value="UniProtKB-KW"/>
</dbReference>
<proteinExistence type="inferred from homology"/>
<keyword evidence="2" id="KW-0001">2Fe-2S</keyword>
<keyword evidence="4" id="KW-0560">Oxidoreductase</keyword>
<evidence type="ECO:0000256" key="2">
    <source>
        <dbReference type="ARBA" id="ARBA00022714"/>
    </source>
</evidence>
<name>A0A375E4N1_9BURK</name>
<keyword evidence="3" id="KW-0479">Metal-binding</keyword>
<dbReference type="PANTHER" id="PTHR43756:SF1">
    <property type="entry name" value="3-PHENYLPROPIONATE_CINNAMIC ACID DIOXYGENASE SUBUNIT ALPHA"/>
    <property type="match status" value="1"/>
</dbReference>
<evidence type="ECO:0000256" key="5">
    <source>
        <dbReference type="ARBA" id="ARBA00023004"/>
    </source>
</evidence>
<dbReference type="EMBL" id="OFTH01000029">
    <property type="protein sequence ID" value="SOZ63759.1"/>
    <property type="molecule type" value="Genomic_DNA"/>
</dbReference>
<comment type="similarity">
    <text evidence="1">Belongs to the bacterial ring-hydroxylating dioxygenase alpha subunit family.</text>
</comment>
<dbReference type="Pfam" id="PF00355">
    <property type="entry name" value="Rieske"/>
    <property type="match status" value="1"/>
</dbReference>
<sequence length="452" mass="50138">MHEQEEETMSRYRDNPEALRCLVQDRQVHRDVYLDQEVFALEMERLWSRAWVYVGHDSQVPAAGDFITADIAGQPLVMVRQPDGTVKVLRNRCAHKGAKLVSQASGNTGRFFRCPYHAWTYKTDGALLSVPLRQGYAGTGLDACPAGQGMGALRHVENYRGFVFVRLSDQGPGFQDYFGATLSSIDNMVERSPDGELEIAGGVLRYTHDCNWKMFVENLNDTMHPMVAHESSAGTAKELWADQPEDAPKPMAIEQLVPFTSGYAFSEEMGVRVLANGHSYTGVGAVSLHAGYVGLPGYEARMAQAYGAERAAQILATVRHNTILYPSLTIKGAIQAIRVVRPLAADKTVVESWTFRPSGAPDALLRRTLMYTRLINSPMSVVGHDDLHAYRAMQQGLRADGNEWVSLHRNFDAAELSQDDATANGTSEISMRNQFRAWVRYMAPEFKTGDAT</sequence>
<evidence type="ECO:0000256" key="4">
    <source>
        <dbReference type="ARBA" id="ARBA00023002"/>
    </source>
</evidence>
<comment type="caution">
    <text evidence="8">The sequence shown here is derived from an EMBL/GenBank/DDBJ whole genome shotgun (WGS) entry which is preliminary data.</text>
</comment>
<dbReference type="PROSITE" id="PS51296">
    <property type="entry name" value="RIESKE"/>
    <property type="match status" value="1"/>
</dbReference>
<dbReference type="Pfam" id="PF00848">
    <property type="entry name" value="Ring_hydroxyl_A"/>
    <property type="match status" value="1"/>
</dbReference>
<dbReference type="GO" id="GO:0005506">
    <property type="term" value="F:iron ion binding"/>
    <property type="evidence" value="ECO:0007669"/>
    <property type="project" value="InterPro"/>
</dbReference>
<protein>
    <submittedName>
        <fullName evidence="8">Rieske (2Fe-2S) domain protein</fullName>
    </submittedName>
</protein>
<dbReference type="SUPFAM" id="SSF50022">
    <property type="entry name" value="ISP domain"/>
    <property type="match status" value="1"/>
</dbReference>
<evidence type="ECO:0000256" key="1">
    <source>
        <dbReference type="ARBA" id="ARBA00008751"/>
    </source>
</evidence>
<organism evidence="8">
    <name type="scientific">Cupriavidus taiwanensis</name>
    <dbReference type="NCBI Taxonomy" id="164546"/>
    <lineage>
        <taxon>Bacteria</taxon>
        <taxon>Pseudomonadati</taxon>
        <taxon>Pseudomonadota</taxon>
        <taxon>Betaproteobacteria</taxon>
        <taxon>Burkholderiales</taxon>
        <taxon>Burkholderiaceae</taxon>
        <taxon>Cupriavidus</taxon>
    </lineage>
</organism>